<sequence>MDRLKNICCYAPMMVYATPEVEAKVDKLCLEMVTLATKGWSVDQLYYHVLKHGSEIEGADMVLTADTKGLVIIFKPEQEGQEVEDYVSEYV</sequence>
<evidence type="ECO:0000313" key="2">
    <source>
        <dbReference type="Proteomes" id="UP001249240"/>
    </source>
</evidence>
<organism evidence="1 2">
    <name type="scientific">Enterococcus raffinosus</name>
    <dbReference type="NCBI Taxonomy" id="71452"/>
    <lineage>
        <taxon>Bacteria</taxon>
        <taxon>Bacillati</taxon>
        <taxon>Bacillota</taxon>
        <taxon>Bacilli</taxon>
        <taxon>Lactobacillales</taxon>
        <taxon>Enterococcaceae</taxon>
        <taxon>Enterococcus</taxon>
    </lineage>
</organism>
<comment type="caution">
    <text evidence="1">The sequence shown here is derived from an EMBL/GenBank/DDBJ whole genome shotgun (WGS) entry which is preliminary data.</text>
</comment>
<gene>
    <name evidence="1" type="ORF">P7D78_15745</name>
</gene>
<evidence type="ECO:0000313" key="1">
    <source>
        <dbReference type="EMBL" id="MDT2539590.1"/>
    </source>
</evidence>
<protein>
    <submittedName>
        <fullName evidence="1">Uncharacterized protein</fullName>
    </submittedName>
</protein>
<accession>A0AAW8T3R2</accession>
<dbReference type="Proteomes" id="UP001249240">
    <property type="component" value="Unassembled WGS sequence"/>
</dbReference>
<dbReference type="AlphaFoldDB" id="A0AAW8T3R2"/>
<reference evidence="1" key="1">
    <citation type="submission" date="2023-03" db="EMBL/GenBank/DDBJ databases">
        <authorList>
            <person name="Shen W."/>
            <person name="Cai J."/>
        </authorList>
    </citation>
    <scope>NUCLEOTIDE SEQUENCE</scope>
    <source>
        <strain evidence="1">B646-2</strain>
    </source>
</reference>
<proteinExistence type="predicted"/>
<dbReference type="RefSeq" id="WP_010744556.1">
    <property type="nucleotide sequence ID" value="NZ_BAAAXM010000028.1"/>
</dbReference>
<name>A0AAW8T3R2_9ENTE</name>
<dbReference type="EMBL" id="JARPXM010000019">
    <property type="protein sequence ID" value="MDT2539590.1"/>
    <property type="molecule type" value="Genomic_DNA"/>
</dbReference>